<comment type="caution">
    <text evidence="1">The sequence shown here is derived from an EMBL/GenBank/DDBJ whole genome shotgun (WGS) entry which is preliminary data.</text>
</comment>
<evidence type="ECO:0000313" key="2">
    <source>
        <dbReference type="Proteomes" id="UP000789920"/>
    </source>
</evidence>
<keyword evidence="2" id="KW-1185">Reference proteome</keyword>
<organism evidence="1 2">
    <name type="scientific">Racocetra persica</name>
    <dbReference type="NCBI Taxonomy" id="160502"/>
    <lineage>
        <taxon>Eukaryota</taxon>
        <taxon>Fungi</taxon>
        <taxon>Fungi incertae sedis</taxon>
        <taxon>Mucoromycota</taxon>
        <taxon>Glomeromycotina</taxon>
        <taxon>Glomeromycetes</taxon>
        <taxon>Diversisporales</taxon>
        <taxon>Gigasporaceae</taxon>
        <taxon>Racocetra</taxon>
    </lineage>
</organism>
<evidence type="ECO:0000313" key="1">
    <source>
        <dbReference type="EMBL" id="CAG8706481.1"/>
    </source>
</evidence>
<sequence>QFVITKKASLFDARTAQGPTFFIANLADVYQEDDSVGERNIAVNKAEKDLGKGSNSRKVKAVRTVTYKKRVRKVVRNGIGVEKMETFYCDEDYIDQLMRVLRIKQGDEENVEMYAKRYESRVMILNGEVPEDEKQFEDIRIMYVDEDGINENDDVVEEDKHEAFIITIANGINDFVCYYEKRSSVENDDGGKSGDSKRHRNGMKTKRLMLEIM</sequence>
<feature type="non-terminal residue" evidence="1">
    <location>
        <position position="1"/>
    </location>
</feature>
<reference evidence="1" key="1">
    <citation type="submission" date="2021-06" db="EMBL/GenBank/DDBJ databases">
        <authorList>
            <person name="Kallberg Y."/>
            <person name="Tangrot J."/>
            <person name="Rosling A."/>
        </authorList>
    </citation>
    <scope>NUCLEOTIDE SEQUENCE</scope>
    <source>
        <strain evidence="1">MA461A</strain>
    </source>
</reference>
<gene>
    <name evidence="1" type="ORF">RPERSI_LOCUS10264</name>
</gene>
<protein>
    <submittedName>
        <fullName evidence="1">8708_t:CDS:1</fullName>
    </submittedName>
</protein>
<dbReference type="EMBL" id="CAJVQC010020185">
    <property type="protein sequence ID" value="CAG8706481.1"/>
    <property type="molecule type" value="Genomic_DNA"/>
</dbReference>
<proteinExistence type="predicted"/>
<dbReference type="Proteomes" id="UP000789920">
    <property type="component" value="Unassembled WGS sequence"/>
</dbReference>
<accession>A0ACA9PHA9</accession>
<name>A0ACA9PHA9_9GLOM</name>